<dbReference type="GO" id="GO:0005737">
    <property type="term" value="C:cytoplasm"/>
    <property type="evidence" value="ECO:0007669"/>
    <property type="project" value="TreeGrafter"/>
</dbReference>
<evidence type="ECO:0000256" key="8">
    <source>
        <dbReference type="ARBA" id="ARBA00023157"/>
    </source>
</evidence>
<evidence type="ECO:0000256" key="6">
    <source>
        <dbReference type="ARBA" id="ARBA00022729"/>
    </source>
</evidence>
<protein>
    <recommendedName>
        <fullName evidence="3">Apolipoprotein D</fullName>
    </recommendedName>
</protein>
<organism evidence="13 14">
    <name type="scientific">Caerostris extrusa</name>
    <name type="common">Bark spider</name>
    <name type="synonym">Caerostris bankana</name>
    <dbReference type="NCBI Taxonomy" id="172846"/>
    <lineage>
        <taxon>Eukaryota</taxon>
        <taxon>Metazoa</taxon>
        <taxon>Ecdysozoa</taxon>
        <taxon>Arthropoda</taxon>
        <taxon>Chelicerata</taxon>
        <taxon>Arachnida</taxon>
        <taxon>Araneae</taxon>
        <taxon>Araneomorphae</taxon>
        <taxon>Entelegynae</taxon>
        <taxon>Araneoidea</taxon>
        <taxon>Araneidae</taxon>
        <taxon>Caerostris</taxon>
    </lineage>
</organism>
<proteinExistence type="inferred from homology"/>
<dbReference type="PIRSF" id="PIRSF036893">
    <property type="entry name" value="Lipocalin_ApoD"/>
    <property type="match status" value="1"/>
</dbReference>
<keyword evidence="9" id="KW-0325">Glycoprotein</keyword>
<dbReference type="GO" id="GO:0042246">
    <property type="term" value="P:tissue regeneration"/>
    <property type="evidence" value="ECO:0007669"/>
    <property type="project" value="InterPro"/>
</dbReference>
<comment type="caution">
    <text evidence="13">The sequence shown here is derived from an EMBL/GenBank/DDBJ whole genome shotgun (WGS) entry which is preliminary data.</text>
</comment>
<gene>
    <name evidence="13" type="primary">APOD</name>
    <name evidence="13" type="ORF">CEXT_324571</name>
</gene>
<evidence type="ECO:0000256" key="9">
    <source>
        <dbReference type="ARBA" id="ARBA00023180"/>
    </source>
</evidence>
<evidence type="ECO:0000256" key="4">
    <source>
        <dbReference type="ARBA" id="ARBA00022448"/>
    </source>
</evidence>
<dbReference type="GO" id="GO:0005576">
    <property type="term" value="C:extracellular region"/>
    <property type="evidence" value="ECO:0007669"/>
    <property type="project" value="UniProtKB-SubCell"/>
</dbReference>
<keyword evidence="4" id="KW-0813">Transport</keyword>
<keyword evidence="8" id="KW-1015">Disulfide bond</keyword>
<dbReference type="PROSITE" id="PS00213">
    <property type="entry name" value="LIPOCALIN"/>
    <property type="match status" value="1"/>
</dbReference>
<keyword evidence="6 11" id="KW-0732">Signal</keyword>
<evidence type="ECO:0000256" key="7">
    <source>
        <dbReference type="ARBA" id="ARBA00023121"/>
    </source>
</evidence>
<feature type="signal peptide" evidence="11">
    <location>
        <begin position="1"/>
        <end position="21"/>
    </location>
</feature>
<accession>A0AAV4XJQ0</accession>
<evidence type="ECO:0000313" key="14">
    <source>
        <dbReference type="Proteomes" id="UP001054945"/>
    </source>
</evidence>
<dbReference type="PANTHER" id="PTHR10612:SF34">
    <property type="entry name" value="APOLIPOPROTEIN D"/>
    <property type="match status" value="1"/>
</dbReference>
<dbReference type="InterPro" id="IPR022272">
    <property type="entry name" value="Lipocalin_CS"/>
</dbReference>
<dbReference type="Pfam" id="PF08212">
    <property type="entry name" value="Lipocalin_2"/>
    <property type="match status" value="1"/>
</dbReference>
<keyword evidence="7" id="KW-0446">Lipid-binding</keyword>
<sequence length="197" mass="22934">MMSRLLLVFCVLVSTERFVRAQFPYLGKCPELEVQKDFDIEKFSGRWYEIERTMSLIEIGSQCVTTNFSDTGYGDGSVEVVNEGLGPVCKKLRKSVRLVATLPDKNEPAKLSLRLSDLSLKTHYWILSTDYDNYAIIFACNHIWLTFKYARTENLWILGREREIPEDAMEKVHQRIDAMKDIRVKKLLRKVNQENCD</sequence>
<evidence type="ECO:0000256" key="10">
    <source>
        <dbReference type="ARBA" id="ARBA00023283"/>
    </source>
</evidence>
<dbReference type="InterPro" id="IPR002969">
    <property type="entry name" value="ApolipopD"/>
</dbReference>
<feature type="chain" id="PRO_5043115824" description="Apolipoprotein D" evidence="11">
    <location>
        <begin position="22"/>
        <end position="197"/>
    </location>
</feature>
<dbReference type="GO" id="GO:0000302">
    <property type="term" value="P:response to reactive oxygen species"/>
    <property type="evidence" value="ECO:0007669"/>
    <property type="project" value="TreeGrafter"/>
</dbReference>
<keyword evidence="14" id="KW-1185">Reference proteome</keyword>
<dbReference type="GO" id="GO:0008289">
    <property type="term" value="F:lipid binding"/>
    <property type="evidence" value="ECO:0007669"/>
    <property type="project" value="UniProtKB-KW"/>
</dbReference>
<dbReference type="GO" id="GO:0007420">
    <property type="term" value="P:brain development"/>
    <property type="evidence" value="ECO:0007669"/>
    <property type="project" value="InterPro"/>
</dbReference>
<dbReference type="FunFam" id="2.40.128.20:FF:000003">
    <property type="entry name" value="Apolipoprotein D"/>
    <property type="match status" value="1"/>
</dbReference>
<evidence type="ECO:0000256" key="3">
    <source>
        <dbReference type="ARBA" id="ARBA00019890"/>
    </source>
</evidence>
<dbReference type="InterPro" id="IPR012674">
    <property type="entry name" value="Calycin"/>
</dbReference>
<dbReference type="AlphaFoldDB" id="A0AAV4XJQ0"/>
<evidence type="ECO:0000256" key="2">
    <source>
        <dbReference type="ARBA" id="ARBA00006889"/>
    </source>
</evidence>
<feature type="domain" description="Lipocalin/cytosolic fatty-acid binding" evidence="12">
    <location>
        <begin position="38"/>
        <end position="187"/>
    </location>
</feature>
<dbReference type="InterPro" id="IPR000566">
    <property type="entry name" value="Lipocln_cytosolic_FA-bd_dom"/>
</dbReference>
<evidence type="ECO:0000259" key="12">
    <source>
        <dbReference type="Pfam" id="PF08212"/>
    </source>
</evidence>
<dbReference type="EMBL" id="BPLR01000447">
    <property type="protein sequence ID" value="GIY94888.1"/>
    <property type="molecule type" value="Genomic_DNA"/>
</dbReference>
<keyword evidence="5" id="KW-0964">Secreted</keyword>
<name>A0AAV4XJQ0_CAEEX</name>
<dbReference type="SUPFAM" id="SSF50814">
    <property type="entry name" value="Lipocalins"/>
    <property type="match status" value="1"/>
</dbReference>
<dbReference type="GO" id="GO:0006629">
    <property type="term" value="P:lipid metabolic process"/>
    <property type="evidence" value="ECO:0007669"/>
    <property type="project" value="TreeGrafter"/>
</dbReference>
<dbReference type="PRINTS" id="PR01219">
    <property type="entry name" value="APOLIPOPROTD"/>
</dbReference>
<comment type="subcellular location">
    <subcellularLocation>
        <location evidence="1">Secreted</location>
    </subcellularLocation>
</comment>
<dbReference type="PRINTS" id="PR00179">
    <property type="entry name" value="LIPOCALIN"/>
</dbReference>
<dbReference type="InterPro" id="IPR022271">
    <property type="entry name" value="Lipocalin_ApoD"/>
</dbReference>
<comment type="similarity">
    <text evidence="2 11">Belongs to the calycin superfamily. Lipocalin family.</text>
</comment>
<evidence type="ECO:0000256" key="5">
    <source>
        <dbReference type="ARBA" id="ARBA00022525"/>
    </source>
</evidence>
<evidence type="ECO:0000256" key="1">
    <source>
        <dbReference type="ARBA" id="ARBA00004613"/>
    </source>
</evidence>
<dbReference type="PANTHER" id="PTHR10612">
    <property type="entry name" value="APOLIPOPROTEIN D"/>
    <property type="match status" value="1"/>
</dbReference>
<reference evidence="13 14" key="1">
    <citation type="submission" date="2021-06" db="EMBL/GenBank/DDBJ databases">
        <title>Caerostris extrusa draft genome.</title>
        <authorList>
            <person name="Kono N."/>
            <person name="Arakawa K."/>
        </authorList>
    </citation>
    <scope>NUCLEOTIDE SEQUENCE [LARGE SCALE GENOMIC DNA]</scope>
</reference>
<evidence type="ECO:0000256" key="11">
    <source>
        <dbReference type="PIRNR" id="PIRNR036893"/>
    </source>
</evidence>
<dbReference type="GO" id="GO:0006869">
    <property type="term" value="P:lipid transport"/>
    <property type="evidence" value="ECO:0007669"/>
    <property type="project" value="InterPro"/>
</dbReference>
<dbReference type="Proteomes" id="UP001054945">
    <property type="component" value="Unassembled WGS sequence"/>
</dbReference>
<dbReference type="Gene3D" id="2.40.128.20">
    <property type="match status" value="1"/>
</dbReference>
<keyword evidence="10" id="KW-0873">Pyrrolidone carboxylic acid</keyword>
<evidence type="ECO:0000313" key="13">
    <source>
        <dbReference type="EMBL" id="GIY94888.1"/>
    </source>
</evidence>